<dbReference type="CDD" id="cd05382">
    <property type="entry name" value="CAP_GAPR1-like"/>
    <property type="match status" value="1"/>
</dbReference>
<name>A0A818IHB7_9BILA</name>
<dbReference type="SUPFAM" id="SSF55797">
    <property type="entry name" value="PR-1-like"/>
    <property type="match status" value="1"/>
</dbReference>
<dbReference type="InterPro" id="IPR035940">
    <property type="entry name" value="CAP_sf"/>
</dbReference>
<dbReference type="InterPro" id="IPR014044">
    <property type="entry name" value="CAP_dom"/>
</dbReference>
<dbReference type="InterPro" id="IPR042201">
    <property type="entry name" value="FH2_Formin_sf"/>
</dbReference>
<dbReference type="SUPFAM" id="SSF101447">
    <property type="entry name" value="Formin homology 2 domain (FH2 domain)"/>
    <property type="match status" value="1"/>
</dbReference>
<dbReference type="Proteomes" id="UP000663868">
    <property type="component" value="Unassembled WGS sequence"/>
</dbReference>
<dbReference type="PROSITE" id="PS51444">
    <property type="entry name" value="FH2"/>
    <property type="match status" value="1"/>
</dbReference>
<accession>A0A818IHB7</accession>
<reference evidence="4" key="1">
    <citation type="submission" date="2021-02" db="EMBL/GenBank/DDBJ databases">
        <authorList>
            <person name="Nowell W R."/>
        </authorList>
    </citation>
    <scope>NUCLEOTIDE SEQUENCE</scope>
</reference>
<sequence>IDAFNQLSIAKEKLSPADRLVYEILLIPYYKERLNTIKFKLIFADNCNLLNAQIRLVNEACTFLYHSSHIKELLEIILSVLNHLNSTPTHRILTLDDLSKVCDLKTPKTRIPIMNIVSQICNDRHSDIFDLKQNYNLISTASKIDLTIIKYEIEQMKQQSEQIQIWLNKFDDRIDIEKFLFDCQETLHEIFHNYQVTNDQFHKTISYFTKQTTTPLQHINMGLTGTQIGLCFQSYWYMWLTNALAGLIFIGINIGVAGFFLKKFIAKKQAHYAEPPTVQEETARRPFSASEISTHDDGAMSRASSRKSPMYPGASEDNDEFAESTLKALNAFRRRHTAEPLGVNEQLCEIAQRWAEQMARTGKLEHSPAEMRNLGRQTLGENFSASFQSELTGEKMVRKWMKEGKRYMFGFDGRKDTENFTQSVWQASREIGVGRARSEDGNWWYGVVVFDPPGNIPNHYSNNVFLPADKA</sequence>
<dbReference type="Pfam" id="PF00188">
    <property type="entry name" value="CAP"/>
    <property type="match status" value="1"/>
</dbReference>
<dbReference type="InterPro" id="IPR034113">
    <property type="entry name" value="SCP_GAPR1-like"/>
</dbReference>
<evidence type="ECO:0000256" key="2">
    <source>
        <dbReference type="SAM" id="Phobius"/>
    </source>
</evidence>
<dbReference type="SMART" id="SM00198">
    <property type="entry name" value="SCP"/>
    <property type="match status" value="1"/>
</dbReference>
<feature type="domain" description="FH2" evidence="3">
    <location>
        <begin position="1"/>
        <end position="286"/>
    </location>
</feature>
<feature type="region of interest" description="Disordered" evidence="1">
    <location>
        <begin position="275"/>
        <end position="318"/>
    </location>
</feature>
<evidence type="ECO:0000313" key="4">
    <source>
        <dbReference type="EMBL" id="CAF3524928.1"/>
    </source>
</evidence>
<proteinExistence type="predicted"/>
<dbReference type="Gene3D" id="3.40.33.10">
    <property type="entry name" value="CAP"/>
    <property type="match status" value="1"/>
</dbReference>
<keyword evidence="2" id="KW-0472">Membrane</keyword>
<dbReference type="InterPro" id="IPR001283">
    <property type="entry name" value="CRISP-related"/>
</dbReference>
<dbReference type="PANTHER" id="PTHR10334">
    <property type="entry name" value="CYSTEINE-RICH SECRETORY PROTEIN-RELATED"/>
    <property type="match status" value="1"/>
</dbReference>
<dbReference type="EMBL" id="CAJOBB010000038">
    <property type="protein sequence ID" value="CAF3524928.1"/>
    <property type="molecule type" value="Genomic_DNA"/>
</dbReference>
<evidence type="ECO:0000313" key="5">
    <source>
        <dbReference type="Proteomes" id="UP000663868"/>
    </source>
</evidence>
<dbReference type="Gene3D" id="1.20.58.2220">
    <property type="entry name" value="Formin, FH2 domain"/>
    <property type="match status" value="1"/>
</dbReference>
<keyword evidence="2" id="KW-0812">Transmembrane</keyword>
<feature type="non-terminal residue" evidence="4">
    <location>
        <position position="1"/>
    </location>
</feature>
<protein>
    <recommendedName>
        <fullName evidence="3">FH2 domain-containing protein</fullName>
    </recommendedName>
</protein>
<dbReference type="Pfam" id="PF02181">
    <property type="entry name" value="FH2"/>
    <property type="match status" value="1"/>
</dbReference>
<dbReference type="AlphaFoldDB" id="A0A818IHB7"/>
<keyword evidence="2" id="KW-1133">Transmembrane helix</keyword>
<gene>
    <name evidence="4" type="ORF">KXQ929_LOCUS1361</name>
</gene>
<dbReference type="InterPro" id="IPR015425">
    <property type="entry name" value="FH2_Formin"/>
</dbReference>
<organism evidence="4 5">
    <name type="scientific">Adineta steineri</name>
    <dbReference type="NCBI Taxonomy" id="433720"/>
    <lineage>
        <taxon>Eukaryota</taxon>
        <taxon>Metazoa</taxon>
        <taxon>Spiralia</taxon>
        <taxon>Gnathifera</taxon>
        <taxon>Rotifera</taxon>
        <taxon>Eurotatoria</taxon>
        <taxon>Bdelloidea</taxon>
        <taxon>Adinetida</taxon>
        <taxon>Adinetidae</taxon>
        <taxon>Adineta</taxon>
    </lineage>
</organism>
<evidence type="ECO:0000259" key="3">
    <source>
        <dbReference type="PROSITE" id="PS51444"/>
    </source>
</evidence>
<evidence type="ECO:0000256" key="1">
    <source>
        <dbReference type="SAM" id="MobiDB-lite"/>
    </source>
</evidence>
<feature type="transmembrane region" description="Helical" evidence="2">
    <location>
        <begin position="236"/>
        <end position="261"/>
    </location>
</feature>
<comment type="caution">
    <text evidence="4">The sequence shown here is derived from an EMBL/GenBank/DDBJ whole genome shotgun (WGS) entry which is preliminary data.</text>
</comment>